<dbReference type="EMBL" id="AGBW02007408">
    <property type="protein sequence ID" value="OWR55157.1"/>
    <property type="molecule type" value="Genomic_DNA"/>
</dbReference>
<reference evidence="1 2" key="1">
    <citation type="journal article" date="2011" name="Cell">
        <title>The monarch butterfly genome yields insights into long-distance migration.</title>
        <authorList>
            <person name="Zhan S."/>
            <person name="Merlin C."/>
            <person name="Boore J.L."/>
            <person name="Reppert S.M."/>
        </authorList>
    </citation>
    <scope>NUCLEOTIDE SEQUENCE [LARGE SCALE GENOMIC DNA]</scope>
    <source>
        <strain evidence="1">F-2</strain>
    </source>
</reference>
<evidence type="ECO:0000313" key="1">
    <source>
        <dbReference type="EMBL" id="OWR55157.1"/>
    </source>
</evidence>
<dbReference type="AlphaFoldDB" id="A0A212FN49"/>
<dbReference type="Proteomes" id="UP000007151">
    <property type="component" value="Unassembled WGS sequence"/>
</dbReference>
<dbReference type="KEGG" id="dpl:KGM_204009"/>
<accession>A0A212FN49</accession>
<gene>
    <name evidence="1" type="ORF">KGM_204009</name>
</gene>
<protein>
    <submittedName>
        <fullName evidence="1">Uncharacterized protein</fullName>
    </submittedName>
</protein>
<proteinExistence type="predicted"/>
<dbReference type="InParanoid" id="A0A212FN49"/>
<organism evidence="1 2">
    <name type="scientific">Danaus plexippus plexippus</name>
    <dbReference type="NCBI Taxonomy" id="278856"/>
    <lineage>
        <taxon>Eukaryota</taxon>
        <taxon>Metazoa</taxon>
        <taxon>Ecdysozoa</taxon>
        <taxon>Arthropoda</taxon>
        <taxon>Hexapoda</taxon>
        <taxon>Insecta</taxon>
        <taxon>Pterygota</taxon>
        <taxon>Neoptera</taxon>
        <taxon>Endopterygota</taxon>
        <taxon>Lepidoptera</taxon>
        <taxon>Glossata</taxon>
        <taxon>Ditrysia</taxon>
        <taxon>Papilionoidea</taxon>
        <taxon>Nymphalidae</taxon>
        <taxon>Danainae</taxon>
        <taxon>Danaini</taxon>
        <taxon>Danaina</taxon>
        <taxon>Danaus</taxon>
        <taxon>Danaus</taxon>
    </lineage>
</organism>
<sequence>MRLIFSQTGHAMKLVYTLTKPADVTRGRVLELIEYAKKREAKKVAYSLRFHIFISLNKEQIYHPKQYLRDVTLKIIMKIYSIFK</sequence>
<evidence type="ECO:0000313" key="2">
    <source>
        <dbReference type="Proteomes" id="UP000007151"/>
    </source>
</evidence>
<comment type="caution">
    <text evidence="1">The sequence shown here is derived from an EMBL/GenBank/DDBJ whole genome shotgun (WGS) entry which is preliminary data.</text>
</comment>
<name>A0A212FN49_DANPL</name>
<keyword evidence="2" id="KW-1185">Reference proteome</keyword>